<dbReference type="OrthoDB" id="323463at2"/>
<dbReference type="EMBL" id="VLXZ01000010">
    <property type="protein sequence ID" value="TSB45583.1"/>
    <property type="molecule type" value="Genomic_DNA"/>
</dbReference>
<dbReference type="InterPro" id="IPR013216">
    <property type="entry name" value="Methyltransf_11"/>
</dbReference>
<dbReference type="GO" id="GO:0032259">
    <property type="term" value="P:methylation"/>
    <property type="evidence" value="ECO:0007669"/>
    <property type="project" value="UniProtKB-KW"/>
</dbReference>
<keyword evidence="2" id="KW-0808">Transferase</keyword>
<dbReference type="AlphaFoldDB" id="A0A553ZVX7"/>
<reference evidence="2 3" key="1">
    <citation type="submission" date="2019-07" db="EMBL/GenBank/DDBJ databases">
        <authorList>
            <person name="Park Y.J."/>
            <person name="Jeong S.E."/>
            <person name="Jung H.S."/>
        </authorList>
    </citation>
    <scope>NUCLEOTIDE SEQUENCE [LARGE SCALE GENOMIC DNA]</scope>
    <source>
        <strain evidence="3">P16(2019)</strain>
    </source>
</reference>
<dbReference type="SUPFAM" id="SSF53335">
    <property type="entry name" value="S-adenosyl-L-methionine-dependent methyltransferases"/>
    <property type="match status" value="1"/>
</dbReference>
<keyword evidence="2" id="KW-0489">Methyltransferase</keyword>
<gene>
    <name evidence="2" type="ORF">FN960_15550</name>
</gene>
<sequence length="243" mass="27927">MVNSLNILRDELFKLSAGRLLDIGTGAGKFIPTLKHIFKDYQEIVGIDSDEDSLEQAQKQFSSQNIQFLKMNAERLAFDDDSFDSVCISNSLHHLMRPEAALNEMKRVLKPGGLFLINEMFSDQQTEEQVTHMLYHHLEADIDAELGTPHKHTYKKQEILDMVHGLEINIKKQFEYIEPKTDFKNQSELDRVASACDSHIERAKNLKNFNVFKKRGEEIKQRLYQVGILRATQLVVVGLKPVI</sequence>
<proteinExistence type="predicted"/>
<evidence type="ECO:0000313" key="3">
    <source>
        <dbReference type="Proteomes" id="UP000318521"/>
    </source>
</evidence>
<feature type="domain" description="Methyltransferase type 11" evidence="1">
    <location>
        <begin position="21"/>
        <end position="117"/>
    </location>
</feature>
<comment type="caution">
    <text evidence="2">The sequence shown here is derived from an EMBL/GenBank/DDBJ whole genome shotgun (WGS) entry which is preliminary data.</text>
</comment>
<dbReference type="CDD" id="cd02440">
    <property type="entry name" value="AdoMet_MTases"/>
    <property type="match status" value="1"/>
</dbReference>
<dbReference type="PANTHER" id="PTHR43591">
    <property type="entry name" value="METHYLTRANSFERASE"/>
    <property type="match status" value="1"/>
</dbReference>
<dbReference type="InterPro" id="IPR029063">
    <property type="entry name" value="SAM-dependent_MTases_sf"/>
</dbReference>
<dbReference type="Pfam" id="PF08241">
    <property type="entry name" value="Methyltransf_11"/>
    <property type="match status" value="1"/>
</dbReference>
<keyword evidence="3" id="KW-1185">Reference proteome</keyword>
<evidence type="ECO:0000313" key="2">
    <source>
        <dbReference type="EMBL" id="TSB45583.1"/>
    </source>
</evidence>
<accession>A0A553ZVX7</accession>
<dbReference type="Gene3D" id="3.40.50.150">
    <property type="entry name" value="Vaccinia Virus protein VP39"/>
    <property type="match status" value="1"/>
</dbReference>
<dbReference type="GO" id="GO:0008757">
    <property type="term" value="F:S-adenosylmethionine-dependent methyltransferase activity"/>
    <property type="evidence" value="ECO:0007669"/>
    <property type="project" value="InterPro"/>
</dbReference>
<name>A0A553ZVX7_9BACI</name>
<organism evidence="2 3">
    <name type="scientific">Alkalicoccobacillus porphyridii</name>
    <dbReference type="NCBI Taxonomy" id="2597270"/>
    <lineage>
        <taxon>Bacteria</taxon>
        <taxon>Bacillati</taxon>
        <taxon>Bacillota</taxon>
        <taxon>Bacilli</taxon>
        <taxon>Bacillales</taxon>
        <taxon>Bacillaceae</taxon>
        <taxon>Alkalicoccobacillus</taxon>
    </lineage>
</organism>
<evidence type="ECO:0000259" key="1">
    <source>
        <dbReference type="Pfam" id="PF08241"/>
    </source>
</evidence>
<dbReference type="Proteomes" id="UP000318521">
    <property type="component" value="Unassembled WGS sequence"/>
</dbReference>
<protein>
    <submittedName>
        <fullName evidence="2">Class I SAM-dependent methyltransferase</fullName>
    </submittedName>
</protein>